<dbReference type="eggNOG" id="ENOG50313I2">
    <property type="taxonomic scope" value="Bacteria"/>
</dbReference>
<dbReference type="STRING" id="1189612.A33Q_1845"/>
<dbReference type="OrthoDB" id="982482at2"/>
<organism evidence="1 2">
    <name type="scientific">Indibacter alkaliphilus (strain CCUG 57479 / KCTC 22604 / LW1)</name>
    <dbReference type="NCBI Taxonomy" id="1189612"/>
    <lineage>
        <taxon>Bacteria</taxon>
        <taxon>Pseudomonadati</taxon>
        <taxon>Bacteroidota</taxon>
        <taxon>Cytophagia</taxon>
        <taxon>Cytophagales</taxon>
        <taxon>Cyclobacteriaceae</taxon>
    </lineage>
</organism>
<evidence type="ECO:0000313" key="2">
    <source>
        <dbReference type="Proteomes" id="UP000006073"/>
    </source>
</evidence>
<name>S2DCL9_INDAL</name>
<evidence type="ECO:0008006" key="3">
    <source>
        <dbReference type="Google" id="ProtNLM"/>
    </source>
</evidence>
<dbReference type="Pfam" id="PF14109">
    <property type="entry name" value="GldH_lipo"/>
    <property type="match status" value="1"/>
</dbReference>
<dbReference type="Proteomes" id="UP000006073">
    <property type="component" value="Unassembled WGS sequence"/>
</dbReference>
<reference evidence="1 2" key="1">
    <citation type="journal article" date="2013" name="Genome Announc.">
        <title>Draft Genome Sequence of Indibacter alkaliphilus Strain LW1T, Isolated from Lonar Lake, a Haloalkaline Lake in the Buldana District of Maharashtra, India.</title>
        <authorList>
            <person name="Singh A."/>
            <person name="Kumar Jangir P."/>
            <person name="Sharma R."/>
            <person name="Singh A."/>
            <person name="Kumar Pinnaka A."/>
            <person name="Shivaji S."/>
        </authorList>
    </citation>
    <scope>NUCLEOTIDE SEQUENCE [LARGE SCALE GENOMIC DNA]</scope>
    <source>
        <strain evidence="2">CCUG 57479 / KCTC 22604 / LW1</strain>
    </source>
</reference>
<gene>
    <name evidence="1" type="ORF">A33Q_1845</name>
</gene>
<dbReference type="AlphaFoldDB" id="S2DCL9"/>
<comment type="caution">
    <text evidence="1">The sequence shown here is derived from an EMBL/GenBank/DDBJ whole genome shotgun (WGS) entry which is preliminary data.</text>
</comment>
<dbReference type="InterPro" id="IPR020018">
    <property type="entry name" value="Motility-assoc_lipoprot_GldH"/>
</dbReference>
<proteinExistence type="predicted"/>
<dbReference type="PROSITE" id="PS51257">
    <property type="entry name" value="PROKAR_LIPOPROTEIN"/>
    <property type="match status" value="1"/>
</dbReference>
<accession>S2DCL9</accession>
<dbReference type="RefSeq" id="WP_009034459.1">
    <property type="nucleotide sequence ID" value="NZ_ALWO02000031.1"/>
</dbReference>
<protein>
    <recommendedName>
        <fullName evidence="3">Gliding motility-associated lipoprotein GldH</fullName>
    </recommendedName>
</protein>
<dbReference type="EMBL" id="ALWO02000031">
    <property type="protein sequence ID" value="EOZ96927.1"/>
    <property type="molecule type" value="Genomic_DNA"/>
</dbReference>
<sequence length="148" mass="17096">MKRIFLFVMATAMLCACDSDRVFEKYQGMESQSWILNDTVSFHFEDPLESSASLIAVKYNQDYEFRNLYLRYFLLDSAGKEIESQLVNIPLFESTSGKPLGTGYGNTYARFDTLPIESGENYRSIHFVQYMRLENLRGIEAVGLKRVK</sequence>
<evidence type="ECO:0000313" key="1">
    <source>
        <dbReference type="EMBL" id="EOZ96927.1"/>
    </source>
</evidence>
<keyword evidence="2" id="KW-1185">Reference proteome</keyword>